<evidence type="ECO:0000313" key="4">
    <source>
        <dbReference type="Proteomes" id="UP001171916"/>
    </source>
</evidence>
<feature type="signal peptide" evidence="1">
    <location>
        <begin position="1"/>
        <end position="24"/>
    </location>
</feature>
<feature type="domain" description="LysM" evidence="2">
    <location>
        <begin position="225"/>
        <end position="268"/>
    </location>
</feature>
<keyword evidence="4" id="KW-1185">Reference proteome</keyword>
<sequence>MLSGFKKNFILTLFISLASSLVLANENFAPDSVGVLKENGNSYILHEVEPKETLFGISRRYQTPVGDIVDSNAELKAGLKIGQTIKVPFIPQEALPEGAKLHKVGAGETLFSISKAYEVTVDDIKEWNGLLGNDLSIGQGLIIKDVAPVVEETPEPAVAAVASTTVEVSKPEAVKETPVASKEATKKEAVKESAEIAVEASVNDESEVAEAKVENQTPLVPGDWQSHTVQSGETLFSIANQYNARVEDLISWNALSSNNLTQGQVLKVGRGPIQESTVPVYGTPRVVSNAEEAFTGSDVNVSSGGFKNIKETGQAELIVGTGSHKKYLVLHRTAPIGTIMRVKNEENDVTIFARVVGALPETGDNEKLVIKLSQAAFDQLKAVNSRFPVEIMY</sequence>
<dbReference type="Gene3D" id="3.10.350.10">
    <property type="entry name" value="LysM domain"/>
    <property type="match status" value="3"/>
</dbReference>
<dbReference type="PANTHER" id="PTHR33734">
    <property type="entry name" value="LYSM DOMAIN-CONTAINING GPI-ANCHORED PROTEIN 2"/>
    <property type="match status" value="1"/>
</dbReference>
<evidence type="ECO:0000313" key="3">
    <source>
        <dbReference type="EMBL" id="MDN3203416.1"/>
    </source>
</evidence>
<dbReference type="SMART" id="SM00257">
    <property type="entry name" value="LysM"/>
    <property type="match status" value="3"/>
</dbReference>
<evidence type="ECO:0000256" key="1">
    <source>
        <dbReference type="SAM" id="SignalP"/>
    </source>
</evidence>
<evidence type="ECO:0000259" key="2">
    <source>
        <dbReference type="PROSITE" id="PS51782"/>
    </source>
</evidence>
<dbReference type="InterPro" id="IPR036779">
    <property type="entry name" value="LysM_dom_sf"/>
</dbReference>
<dbReference type="InterPro" id="IPR036908">
    <property type="entry name" value="RlpA-like_sf"/>
</dbReference>
<dbReference type="InterPro" id="IPR018392">
    <property type="entry name" value="LysM"/>
</dbReference>
<keyword evidence="1" id="KW-0732">Signal</keyword>
<gene>
    <name evidence="3" type="ORF">QVH07_04625</name>
</gene>
<dbReference type="RefSeq" id="WP_289998978.1">
    <property type="nucleotide sequence ID" value="NZ_JAUEPH010000002.1"/>
</dbReference>
<dbReference type="PANTHER" id="PTHR33734:SF22">
    <property type="entry name" value="MEMBRANE-BOUND LYTIC MUREIN TRANSGLYCOSYLASE D"/>
    <property type="match status" value="1"/>
</dbReference>
<dbReference type="CDD" id="cd00118">
    <property type="entry name" value="LysM"/>
    <property type="match status" value="3"/>
</dbReference>
<accession>A0ABT7YA82</accession>
<dbReference type="SUPFAM" id="SSF54106">
    <property type="entry name" value="LysM domain"/>
    <property type="match status" value="3"/>
</dbReference>
<organism evidence="3 4">
    <name type="scientific">Algoriphagus sediminis</name>
    <dbReference type="NCBI Taxonomy" id="3057113"/>
    <lineage>
        <taxon>Bacteria</taxon>
        <taxon>Pseudomonadati</taxon>
        <taxon>Bacteroidota</taxon>
        <taxon>Cytophagia</taxon>
        <taxon>Cytophagales</taxon>
        <taxon>Cyclobacteriaceae</taxon>
        <taxon>Algoriphagus</taxon>
    </lineage>
</organism>
<feature type="domain" description="LysM" evidence="2">
    <location>
        <begin position="100"/>
        <end position="143"/>
    </location>
</feature>
<comment type="caution">
    <text evidence="3">The sequence shown here is derived from an EMBL/GenBank/DDBJ whole genome shotgun (WGS) entry which is preliminary data.</text>
</comment>
<dbReference type="EMBL" id="JAUEPH010000002">
    <property type="protein sequence ID" value="MDN3203416.1"/>
    <property type="molecule type" value="Genomic_DNA"/>
</dbReference>
<dbReference type="Proteomes" id="UP001171916">
    <property type="component" value="Unassembled WGS sequence"/>
</dbReference>
<dbReference type="Gene3D" id="2.40.40.10">
    <property type="entry name" value="RlpA-like domain"/>
    <property type="match status" value="1"/>
</dbReference>
<protein>
    <submittedName>
        <fullName evidence="3">LysM peptidoglycan-binding domain-containing protein</fullName>
    </submittedName>
</protein>
<dbReference type="PROSITE" id="PS51782">
    <property type="entry name" value="LYSM"/>
    <property type="match status" value="3"/>
</dbReference>
<reference evidence="3" key="1">
    <citation type="submission" date="2023-06" db="EMBL/GenBank/DDBJ databases">
        <title>Robiginitalea aurantiacus sp. nov. and Algoriphagus sediminis sp. nov., isolated from coastal sediment.</title>
        <authorList>
            <person name="Zhou Z.Y."/>
            <person name="An J."/>
            <person name="Jia Y.W."/>
            <person name="Du Z.J."/>
        </authorList>
    </citation>
    <scope>NUCLEOTIDE SEQUENCE</scope>
    <source>
        <strain evidence="3">C2-7</strain>
    </source>
</reference>
<feature type="chain" id="PRO_5047256738" evidence="1">
    <location>
        <begin position="25"/>
        <end position="393"/>
    </location>
</feature>
<name>A0ABT7YA82_9BACT</name>
<proteinExistence type="predicted"/>
<dbReference type="Pfam" id="PF01476">
    <property type="entry name" value="LysM"/>
    <property type="match status" value="3"/>
</dbReference>
<feature type="domain" description="LysM" evidence="2">
    <location>
        <begin position="44"/>
        <end position="87"/>
    </location>
</feature>